<evidence type="ECO:0008006" key="4">
    <source>
        <dbReference type="Google" id="ProtNLM"/>
    </source>
</evidence>
<organism evidence="2 3">
    <name type="scientific">Streptococcus saliviloxodontae</name>
    <dbReference type="NCBI Taxonomy" id="1349416"/>
    <lineage>
        <taxon>Bacteria</taxon>
        <taxon>Bacillati</taxon>
        <taxon>Bacillota</taxon>
        <taxon>Bacilli</taxon>
        <taxon>Lactobacillales</taxon>
        <taxon>Streptococcaceae</taxon>
        <taxon>Streptococcus</taxon>
    </lineage>
</organism>
<keyword evidence="1" id="KW-0812">Transmembrane</keyword>
<dbReference type="RefSeq" id="WP_205017588.1">
    <property type="nucleotide sequence ID" value="NZ_JAFBEI010000033.1"/>
</dbReference>
<reference evidence="2 3" key="1">
    <citation type="submission" date="2021-01" db="EMBL/GenBank/DDBJ databases">
        <title>Genomic Encyclopedia of Type Strains, Phase IV (KMG-IV): sequencing the most valuable type-strain genomes for metagenomic binning, comparative biology and taxonomic classification.</title>
        <authorList>
            <person name="Goeker M."/>
        </authorList>
    </citation>
    <scope>NUCLEOTIDE SEQUENCE [LARGE SCALE GENOMIC DNA]</scope>
    <source>
        <strain evidence="2 3">DSM 27513</strain>
    </source>
</reference>
<dbReference type="InterPro" id="IPR053468">
    <property type="entry name" value="ComGE-like"/>
</dbReference>
<name>A0ABS2PN57_9STRE</name>
<comment type="caution">
    <text evidence="2">The sequence shown here is derived from an EMBL/GenBank/DDBJ whole genome shotgun (WGS) entry which is preliminary data.</text>
</comment>
<keyword evidence="3" id="KW-1185">Reference proteome</keyword>
<dbReference type="EMBL" id="JAFBEI010000033">
    <property type="protein sequence ID" value="MBM7636722.1"/>
    <property type="molecule type" value="Genomic_DNA"/>
</dbReference>
<evidence type="ECO:0000313" key="3">
    <source>
        <dbReference type="Proteomes" id="UP000809081"/>
    </source>
</evidence>
<gene>
    <name evidence="2" type="ORF">JOC31_001546</name>
</gene>
<dbReference type="InterPro" id="IPR021749">
    <property type="entry name" value="ComGE"/>
</dbReference>
<dbReference type="Pfam" id="PF11773">
    <property type="entry name" value="ComGE"/>
    <property type="match status" value="1"/>
</dbReference>
<evidence type="ECO:0000256" key="1">
    <source>
        <dbReference type="SAM" id="Phobius"/>
    </source>
</evidence>
<evidence type="ECO:0000313" key="2">
    <source>
        <dbReference type="EMBL" id="MBM7636722.1"/>
    </source>
</evidence>
<protein>
    <recommendedName>
        <fullName evidence="4">Type II secretory pathway, pseudopilin PulG</fullName>
    </recommendedName>
</protein>
<feature type="transmembrane region" description="Helical" evidence="1">
    <location>
        <begin position="12"/>
        <end position="35"/>
    </location>
</feature>
<proteinExistence type="predicted"/>
<accession>A0ABS2PN57</accession>
<keyword evidence="1" id="KW-1133">Transmembrane helix</keyword>
<keyword evidence="1" id="KW-0472">Membrane</keyword>
<dbReference type="Proteomes" id="UP000809081">
    <property type="component" value="Unassembled WGS sequence"/>
</dbReference>
<dbReference type="NCBIfam" id="NF041013">
    <property type="entry name" value="T4P_ComGE"/>
    <property type="match status" value="1"/>
</dbReference>
<sequence>MVSIVKRKIKAYILLESLTALGLLTFIVSLVLSAIDSTRRDLASYNHDREVLLVARQALQTGQDQLSLNGYEVRVVKQANSWAIFNEGKEVLHVSKK</sequence>